<dbReference type="Pfam" id="PF13181">
    <property type="entry name" value="TPR_8"/>
    <property type="match status" value="2"/>
</dbReference>
<feature type="region of interest" description="Disordered" evidence="4">
    <location>
        <begin position="1"/>
        <end position="36"/>
    </location>
</feature>
<dbReference type="GO" id="GO:0030544">
    <property type="term" value="F:Hsp70 protein binding"/>
    <property type="evidence" value="ECO:0007669"/>
    <property type="project" value="TreeGrafter"/>
</dbReference>
<feature type="compositionally biased region" description="Gly residues" evidence="4">
    <location>
        <begin position="444"/>
        <end position="459"/>
    </location>
</feature>
<feature type="region of interest" description="Disordered" evidence="4">
    <location>
        <begin position="222"/>
        <end position="241"/>
    </location>
</feature>
<evidence type="ECO:0000313" key="6">
    <source>
        <dbReference type="Proteomes" id="UP000077755"/>
    </source>
</evidence>
<dbReference type="AlphaFoldDB" id="A0AAF1AS35"/>
<feature type="region of interest" description="Disordered" evidence="4">
    <location>
        <begin position="175"/>
        <end position="216"/>
    </location>
</feature>
<dbReference type="PANTHER" id="PTHR45883">
    <property type="entry name" value="HSC70-INTERACTING PROTEIN"/>
    <property type="match status" value="1"/>
</dbReference>
<proteinExistence type="predicted"/>
<dbReference type="Gene3D" id="1.25.40.10">
    <property type="entry name" value="Tetratricopeptide repeat domain"/>
    <property type="match status" value="2"/>
</dbReference>
<keyword evidence="1" id="KW-0677">Repeat</keyword>
<feature type="region of interest" description="Disordered" evidence="4">
    <location>
        <begin position="385"/>
        <end position="459"/>
    </location>
</feature>
<reference evidence="5" key="1">
    <citation type="journal article" date="2016" name="Nat. Genet.">
        <title>A high-quality carrot genome assembly provides new insights into carotenoid accumulation and asterid genome evolution.</title>
        <authorList>
            <person name="Iorizzo M."/>
            <person name="Ellison S."/>
            <person name="Senalik D."/>
            <person name="Zeng P."/>
            <person name="Satapoomin P."/>
            <person name="Huang J."/>
            <person name="Bowman M."/>
            <person name="Iovene M."/>
            <person name="Sanseverino W."/>
            <person name="Cavagnaro P."/>
            <person name="Yildiz M."/>
            <person name="Macko-Podgorni A."/>
            <person name="Moranska E."/>
            <person name="Grzebelus E."/>
            <person name="Grzebelus D."/>
            <person name="Ashrafi H."/>
            <person name="Zheng Z."/>
            <person name="Cheng S."/>
            <person name="Spooner D."/>
            <person name="Van Deynze A."/>
            <person name="Simon P."/>
        </authorList>
    </citation>
    <scope>NUCLEOTIDE SEQUENCE</scope>
    <source>
        <tissue evidence="5">Leaf</tissue>
    </source>
</reference>
<dbReference type="SMART" id="SM00028">
    <property type="entry name" value="TPR"/>
    <property type="match status" value="6"/>
</dbReference>
<keyword evidence="2 3" id="KW-0802">TPR repeat</keyword>
<gene>
    <name evidence="5" type="ORF">DCAR_0209559</name>
</gene>
<feature type="repeat" description="TPR" evidence="3">
    <location>
        <begin position="49"/>
        <end position="82"/>
    </location>
</feature>
<keyword evidence="6" id="KW-1185">Reference proteome</keyword>
<name>A0AAF1AS35_DAUCS</name>
<protein>
    <recommendedName>
        <fullName evidence="7">Hsp70-interacting protein N-terminal domain-containing protein</fullName>
    </recommendedName>
</protein>
<dbReference type="FunFam" id="1.25.40.10:FF:000112">
    <property type="entry name" value="FAM10 family protein"/>
    <property type="match status" value="2"/>
</dbReference>
<feature type="compositionally biased region" description="Basic and acidic residues" evidence="4">
    <location>
        <begin position="385"/>
        <end position="416"/>
    </location>
</feature>
<feature type="compositionally biased region" description="Acidic residues" evidence="4">
    <location>
        <begin position="1"/>
        <end position="19"/>
    </location>
</feature>
<evidence type="ECO:0000256" key="2">
    <source>
        <dbReference type="ARBA" id="ARBA00022803"/>
    </source>
</evidence>
<evidence type="ECO:0000313" key="5">
    <source>
        <dbReference type="EMBL" id="WOG90316.1"/>
    </source>
</evidence>
<accession>A0AAF1AS35</accession>
<dbReference type="Proteomes" id="UP000077755">
    <property type="component" value="Chromosome 2"/>
</dbReference>
<organism evidence="5 6">
    <name type="scientific">Daucus carota subsp. sativus</name>
    <name type="common">Carrot</name>
    <dbReference type="NCBI Taxonomy" id="79200"/>
    <lineage>
        <taxon>Eukaryota</taxon>
        <taxon>Viridiplantae</taxon>
        <taxon>Streptophyta</taxon>
        <taxon>Embryophyta</taxon>
        <taxon>Tracheophyta</taxon>
        <taxon>Spermatophyta</taxon>
        <taxon>Magnoliopsida</taxon>
        <taxon>eudicotyledons</taxon>
        <taxon>Gunneridae</taxon>
        <taxon>Pentapetalae</taxon>
        <taxon>asterids</taxon>
        <taxon>campanulids</taxon>
        <taxon>Apiales</taxon>
        <taxon>Apiaceae</taxon>
        <taxon>Apioideae</taxon>
        <taxon>Scandiceae</taxon>
        <taxon>Daucinae</taxon>
        <taxon>Daucus</taxon>
        <taxon>Daucus sect. Daucus</taxon>
    </lineage>
</organism>
<dbReference type="EMBL" id="CP093344">
    <property type="protein sequence ID" value="WOG90316.1"/>
    <property type="molecule type" value="Genomic_DNA"/>
</dbReference>
<feature type="repeat" description="TPR" evidence="3">
    <location>
        <begin position="83"/>
        <end position="116"/>
    </location>
</feature>
<feature type="compositionally biased region" description="Basic and acidic residues" evidence="4">
    <location>
        <begin position="176"/>
        <end position="193"/>
    </location>
</feature>
<sequence length="459" mass="51118">MDDVEDDMDEEIVESDVEVEGGSVEPDNDPPHRMGDLSVEVSEENRIAAQEAKGKAVEATSEGKYEEAIEHLTQAILLNPASAMMYATRAAVYIMMKKPNAAIRDANAALEINPDSAKGYKSRGMARAMLGQWEVAANDLHVASNIDYDEEISSVLKKVEPIVLKIKEHQRRYARLRKESEDRKSERHAEAQKACEGYDSNEDQDDADEDDSDENDIDEVEEVEEATHKTLNAEEEEEIVESDIELEGETVEPDDDPLQKMGDPSIEVNEENRDAAQEAKRKAMEAVCEGNHEEAIELLTQAILLNPTSAMMYATRATVYIKMKKPNAAIQDAHAALEINPDSAKGHKSRGMARAMLGQWEEAVKDLHVASSIDHDEEISAALKKVEPNAHKIEEHRQKYDRLHKEREERKAESERKRRKAEAQAAYKKAKRQEKASSSKRSGGMRGGFPGNMPGAGGS</sequence>
<reference evidence="5" key="2">
    <citation type="submission" date="2022-03" db="EMBL/GenBank/DDBJ databases">
        <title>Draft title - Genomic analysis of global carrot germplasm unveils the trajectory of domestication and the origin of high carotenoid orange carrot.</title>
        <authorList>
            <person name="Iorizzo M."/>
            <person name="Ellison S."/>
            <person name="Senalik D."/>
            <person name="Macko-Podgorni A."/>
            <person name="Grzebelus D."/>
            <person name="Bostan H."/>
            <person name="Rolling W."/>
            <person name="Curaba J."/>
            <person name="Simon P."/>
        </authorList>
    </citation>
    <scope>NUCLEOTIDE SEQUENCE</scope>
    <source>
        <tissue evidence="5">Leaf</tissue>
    </source>
</reference>
<evidence type="ECO:0000256" key="1">
    <source>
        <dbReference type="ARBA" id="ARBA00022737"/>
    </source>
</evidence>
<feature type="compositionally biased region" description="Acidic residues" evidence="4">
    <location>
        <begin position="199"/>
        <end position="216"/>
    </location>
</feature>
<dbReference type="PANTHER" id="PTHR45883:SF2">
    <property type="entry name" value="HSC70-INTERACTING PROTEIN"/>
    <property type="match status" value="1"/>
</dbReference>
<evidence type="ECO:0000256" key="3">
    <source>
        <dbReference type="PROSITE-ProRule" id="PRU00339"/>
    </source>
</evidence>
<dbReference type="SUPFAM" id="SSF48452">
    <property type="entry name" value="TPR-like"/>
    <property type="match status" value="1"/>
</dbReference>
<evidence type="ECO:0008006" key="7">
    <source>
        <dbReference type="Google" id="ProtNLM"/>
    </source>
</evidence>
<dbReference type="InterPro" id="IPR011990">
    <property type="entry name" value="TPR-like_helical_dom_sf"/>
</dbReference>
<dbReference type="GO" id="GO:0000118">
    <property type="term" value="C:histone deacetylase complex"/>
    <property type="evidence" value="ECO:0007669"/>
    <property type="project" value="TreeGrafter"/>
</dbReference>
<dbReference type="PROSITE" id="PS50005">
    <property type="entry name" value="TPR"/>
    <property type="match status" value="3"/>
</dbReference>
<evidence type="ECO:0000256" key="4">
    <source>
        <dbReference type="SAM" id="MobiDB-lite"/>
    </source>
</evidence>
<feature type="repeat" description="TPR" evidence="3">
    <location>
        <begin position="310"/>
        <end position="343"/>
    </location>
</feature>
<dbReference type="InterPro" id="IPR019734">
    <property type="entry name" value="TPR_rpt"/>
</dbReference>